<gene>
    <name evidence="1" type="ORF">Syun_018833</name>
</gene>
<dbReference type="EMBL" id="JBBNAF010000008">
    <property type="protein sequence ID" value="KAK9121216.1"/>
    <property type="molecule type" value="Genomic_DNA"/>
</dbReference>
<proteinExistence type="predicted"/>
<keyword evidence="2" id="KW-1185">Reference proteome</keyword>
<sequence>MNMDKNYLQSNEKSTLIPVSEWNVHKHILAIHRSLLSSRYTQTSRCYEWKSVPCPQLYKNGGASNLMCPCARSATQLPVQISQTCTPPTILACYLEILQQR</sequence>
<reference evidence="1 2" key="1">
    <citation type="submission" date="2024-01" db="EMBL/GenBank/DDBJ databases">
        <title>Genome assemblies of Stephania.</title>
        <authorList>
            <person name="Yang L."/>
        </authorList>
    </citation>
    <scope>NUCLEOTIDE SEQUENCE [LARGE SCALE GENOMIC DNA]</scope>
    <source>
        <strain evidence="1">YNDBR</strain>
        <tissue evidence="1">Leaf</tissue>
    </source>
</reference>
<name>A0AAP0IVB7_9MAGN</name>
<organism evidence="1 2">
    <name type="scientific">Stephania yunnanensis</name>
    <dbReference type="NCBI Taxonomy" id="152371"/>
    <lineage>
        <taxon>Eukaryota</taxon>
        <taxon>Viridiplantae</taxon>
        <taxon>Streptophyta</taxon>
        <taxon>Embryophyta</taxon>
        <taxon>Tracheophyta</taxon>
        <taxon>Spermatophyta</taxon>
        <taxon>Magnoliopsida</taxon>
        <taxon>Ranunculales</taxon>
        <taxon>Menispermaceae</taxon>
        <taxon>Menispermoideae</taxon>
        <taxon>Cissampelideae</taxon>
        <taxon>Stephania</taxon>
    </lineage>
</organism>
<protein>
    <submittedName>
        <fullName evidence="1">Uncharacterized protein</fullName>
    </submittedName>
</protein>
<comment type="caution">
    <text evidence="1">The sequence shown here is derived from an EMBL/GenBank/DDBJ whole genome shotgun (WGS) entry which is preliminary data.</text>
</comment>
<evidence type="ECO:0000313" key="2">
    <source>
        <dbReference type="Proteomes" id="UP001420932"/>
    </source>
</evidence>
<accession>A0AAP0IVB7</accession>
<dbReference type="Proteomes" id="UP001420932">
    <property type="component" value="Unassembled WGS sequence"/>
</dbReference>
<evidence type="ECO:0000313" key="1">
    <source>
        <dbReference type="EMBL" id="KAK9121216.1"/>
    </source>
</evidence>
<dbReference type="AlphaFoldDB" id="A0AAP0IVB7"/>